<evidence type="ECO:0000259" key="5">
    <source>
        <dbReference type="PROSITE" id="PS50125"/>
    </source>
</evidence>
<dbReference type="InterPro" id="IPR029787">
    <property type="entry name" value="Nucleotide_cyclase"/>
</dbReference>
<feature type="domain" description="Guanylate cyclase" evidence="5">
    <location>
        <begin position="424"/>
        <end position="497"/>
    </location>
</feature>
<dbReference type="GO" id="GO:0005524">
    <property type="term" value="F:ATP binding"/>
    <property type="evidence" value="ECO:0007669"/>
    <property type="project" value="UniProtKB-KW"/>
</dbReference>
<dbReference type="PANTHER" id="PTHR16305:SF28">
    <property type="entry name" value="GUANYLATE CYCLASE DOMAIN-CONTAINING PROTEIN"/>
    <property type="match status" value="1"/>
</dbReference>
<keyword evidence="1" id="KW-0547">Nucleotide-binding</keyword>
<keyword evidence="4" id="KW-0175">Coiled coil</keyword>
<dbReference type="Proteomes" id="UP000663880">
    <property type="component" value="Unassembled WGS sequence"/>
</dbReference>
<keyword evidence="2" id="KW-0067">ATP-binding</keyword>
<gene>
    <name evidence="6" type="ORF">PMACD_LOCUS12405</name>
</gene>
<dbReference type="PANTHER" id="PTHR16305">
    <property type="entry name" value="TESTICULAR SOLUBLE ADENYLYL CYCLASE"/>
    <property type="match status" value="1"/>
</dbReference>
<evidence type="ECO:0000313" key="7">
    <source>
        <dbReference type="Proteomes" id="UP000663880"/>
    </source>
</evidence>
<dbReference type="Gene3D" id="3.30.70.1230">
    <property type="entry name" value="Nucleotide cyclase"/>
    <property type="match status" value="2"/>
</dbReference>
<dbReference type="GO" id="GO:0004016">
    <property type="term" value="F:adenylate cyclase activity"/>
    <property type="evidence" value="ECO:0007669"/>
    <property type="project" value="TreeGrafter"/>
</dbReference>
<evidence type="ECO:0000256" key="3">
    <source>
        <dbReference type="ARBA" id="ARBA00023239"/>
    </source>
</evidence>
<dbReference type="InterPro" id="IPR027417">
    <property type="entry name" value="P-loop_NTPase"/>
</dbReference>
<protein>
    <recommendedName>
        <fullName evidence="5">Guanylate cyclase domain-containing protein</fullName>
    </recommendedName>
</protein>
<evidence type="ECO:0000256" key="1">
    <source>
        <dbReference type="ARBA" id="ARBA00022741"/>
    </source>
</evidence>
<dbReference type="FunFam" id="3.30.70.1230:FF:000017">
    <property type="entry name" value="Adenylate cyclase type 10"/>
    <property type="match status" value="1"/>
</dbReference>
<keyword evidence="3" id="KW-0456">Lyase</keyword>
<proteinExistence type="predicted"/>
<dbReference type="OrthoDB" id="10050565at2759"/>
<dbReference type="GO" id="GO:0005737">
    <property type="term" value="C:cytoplasm"/>
    <property type="evidence" value="ECO:0007669"/>
    <property type="project" value="TreeGrafter"/>
</dbReference>
<name>A0A821VW06_9NEOP</name>
<dbReference type="PROSITE" id="PS50125">
    <property type="entry name" value="GUANYLATE_CYCLASE_2"/>
    <property type="match status" value="2"/>
</dbReference>
<dbReference type="Pfam" id="PF00211">
    <property type="entry name" value="Guanylate_cyc"/>
    <property type="match status" value="2"/>
</dbReference>
<dbReference type="SUPFAM" id="SSF55073">
    <property type="entry name" value="Nucleotide cyclase"/>
    <property type="match status" value="2"/>
</dbReference>
<dbReference type="GO" id="GO:0035556">
    <property type="term" value="P:intracellular signal transduction"/>
    <property type="evidence" value="ECO:0007669"/>
    <property type="project" value="InterPro"/>
</dbReference>
<evidence type="ECO:0000256" key="4">
    <source>
        <dbReference type="SAM" id="Coils"/>
    </source>
</evidence>
<keyword evidence="7" id="KW-1185">Reference proteome</keyword>
<feature type="domain" description="Guanylate cyclase" evidence="5">
    <location>
        <begin position="98"/>
        <end position="229"/>
    </location>
</feature>
<evidence type="ECO:0000313" key="6">
    <source>
        <dbReference type="EMBL" id="CAF4914083.1"/>
    </source>
</evidence>
<reference evidence="6" key="1">
    <citation type="submission" date="2021-02" db="EMBL/GenBank/DDBJ databases">
        <authorList>
            <person name="Steward A R."/>
        </authorList>
    </citation>
    <scope>NUCLEOTIDE SEQUENCE</scope>
</reference>
<sequence length="1709" mass="196687">MEDTDKGVSECQNRTYLTALKRIYRQTISRNVLPEEMMPPRERYRHKGQKEETFVLDNGTGSWSDVREAKRIAILASLVPDEIIYKHSDYSVRPYETALMFIDVSGFTELCETYTKAGHGGPSRLTQVLNLYIGAMVQEILTHKGDVLKFSGDAFLCMWKKSSKMNMQDVVHTAIDCGLLIQKNYGRYYTDVGVTLKVKIAIAAGLSQFSIVGGHDECQSHYVVVGQPVWDVKIAEYMSTAGDVLTSASAWMYVNESDYCTQPCGDGRHTKVLGVGATWKRVKKLHSSVNVHTDPEILKTCGDSSSQIEGSPTTGINYREFTYKIMIDLVRPAVITAMRSTWWPALRRYMAPPILRAVDNDEPMDFLTEIRHVVVVFLNIITRTVTEDVLIEVVNNAFKIVCCVTSKTGGLVNKVSMFDKDMMFLMVFGLRGLKHEDEAQNALLCANKLKEHLNDVNITTVSVGVTSGSTYCGVVGHALRREYTVIGSAVNKAARLMIAYPNKVTCDKETFLRSKLDQDYFKLMEAKILKGFTNPGPIYEFNRSSTKRVSYSHPILGRDEELQVYLSTLRKAIDEYSKKFTRYRDHKFAVAIVGSRLAGKSRLMAECLNITPKFVEIDQIILTENDNVPYQLLRLIMGRLFKGIARSSRENRESRIRFTLDMTSLRPLEIYAINTIFDCRFPLPESFQYDDSEDLLKEYQVRILMQNIFEASFKQLRVVAVAEAQHIDDESWKVLLLILQYKICFVLLTITDEEKLSHVGRSALSNHMIVKLQISGIDRRYLAALACQLLDVQAIPSELDKVIESASDGLPGWIQNFLICLVQREQLTMVTVPRTQALDTGALTPPTCLLKKPDGKTSISSESFSKPDKGCDASIGEDRQSDIIQMAVLSKYYNFDDVKVDMKMDVLILKTYDSLTPFEKMLLKCSSVLGDVFSRRMLLHLLQCESPRKVAEAVAKLFSIRVLECEGGDFTRDHSRVLINAAPVCKEYVLPFCFCLGTKRLNDCDDLPAFAFCGYMKFRHTLFRSTTYDLLTDCQKREMHSRALLYLERFTRKCSSCGYGCFSRLFGLRCDDGLKKETEDLKQTREQIRTLNAESKVSESNIYSAIGNINECGFISRRGSKALTDSEADLRRVSRSIQIRKDTKIPSFSSVEVNSCECMPILLTAYSQGINHCRWAGDSEKLFEAYLEYADLSKLNANIPQAIHLLYEIEEIIKRDDYHQGKGIKWLFDSKLARIYSLRGTCLLECGDLKKSREYLYYAMNLFKDPFPETKNTKRLRSYLCSVNQVMALYAPKFYVGTESGVVADFFESIAWNLCNLFKLFKELKEEHNAALAAKWSLNYAIKADSNFRLLCTSYGNVINVYRQQQKFRLCRRFENKARELCNRKRGHVDLMEAHAVGHLYTNIFLYNVQRGNKMESLEFGLSVMRIMTDLSDITTRESLNFWILKLLLTELRIHQMVSIMKEVMYQEHIDVSTEVWYHFYSMSIFLDTGYCVESYKTCETFYVQKGDFFLRSKTPEAGWNFYACMWLFTIRVGMWEKSVIWNDKIEEIQKMESTIHEYYASMMLMVVEGYMIDLVRELNNKNIKKVLYIAKTLKTLMPKLVVSCKHYPIFQSRYYLLNGYYNFIRHKKQCAYNSLKKALQIAKKYSDRLMIIWIEHNKQNWKRTLNPRLENYWSEHVESDTVLNYKTYEVEKGKKIIPYTLPIPRIFI</sequence>
<dbReference type="CDD" id="cd07302">
    <property type="entry name" value="CHD"/>
    <property type="match status" value="2"/>
</dbReference>
<organism evidence="6 7">
    <name type="scientific">Pieris macdunnoughi</name>
    <dbReference type="NCBI Taxonomy" id="345717"/>
    <lineage>
        <taxon>Eukaryota</taxon>
        <taxon>Metazoa</taxon>
        <taxon>Ecdysozoa</taxon>
        <taxon>Arthropoda</taxon>
        <taxon>Hexapoda</taxon>
        <taxon>Insecta</taxon>
        <taxon>Pterygota</taxon>
        <taxon>Neoptera</taxon>
        <taxon>Endopterygota</taxon>
        <taxon>Lepidoptera</taxon>
        <taxon>Glossata</taxon>
        <taxon>Ditrysia</taxon>
        <taxon>Papilionoidea</taxon>
        <taxon>Pieridae</taxon>
        <taxon>Pierinae</taxon>
        <taxon>Pieris</taxon>
    </lineage>
</organism>
<accession>A0A821VW06</accession>
<dbReference type="SUPFAM" id="SSF52540">
    <property type="entry name" value="P-loop containing nucleoside triphosphate hydrolases"/>
    <property type="match status" value="1"/>
</dbReference>
<feature type="coiled-coil region" evidence="4">
    <location>
        <begin position="1074"/>
        <end position="1101"/>
    </location>
</feature>
<dbReference type="GO" id="GO:0009190">
    <property type="term" value="P:cyclic nucleotide biosynthetic process"/>
    <property type="evidence" value="ECO:0007669"/>
    <property type="project" value="InterPro"/>
</dbReference>
<dbReference type="InterPro" id="IPR001054">
    <property type="entry name" value="A/G_cyclase"/>
</dbReference>
<comment type="caution">
    <text evidence="6">The sequence shown here is derived from an EMBL/GenBank/DDBJ whole genome shotgun (WGS) entry which is preliminary data.</text>
</comment>
<dbReference type="EMBL" id="CAJOBZ010000048">
    <property type="protein sequence ID" value="CAF4914083.1"/>
    <property type="molecule type" value="Genomic_DNA"/>
</dbReference>
<evidence type="ECO:0000256" key="2">
    <source>
        <dbReference type="ARBA" id="ARBA00022840"/>
    </source>
</evidence>